<reference evidence="12" key="1">
    <citation type="journal article" date="2020" name="Stud. Mycol.">
        <title>101 Dothideomycetes genomes: a test case for predicting lifestyles and emergence of pathogens.</title>
        <authorList>
            <person name="Haridas S."/>
            <person name="Albert R."/>
            <person name="Binder M."/>
            <person name="Bloem J."/>
            <person name="Labutti K."/>
            <person name="Salamov A."/>
            <person name="Andreopoulos B."/>
            <person name="Baker S."/>
            <person name="Barry K."/>
            <person name="Bills G."/>
            <person name="Bluhm B."/>
            <person name="Cannon C."/>
            <person name="Castanera R."/>
            <person name="Culley D."/>
            <person name="Daum C."/>
            <person name="Ezra D."/>
            <person name="Gonzalez J."/>
            <person name="Henrissat B."/>
            <person name="Kuo A."/>
            <person name="Liang C."/>
            <person name="Lipzen A."/>
            <person name="Lutzoni F."/>
            <person name="Magnuson J."/>
            <person name="Mondo S."/>
            <person name="Nolan M."/>
            <person name="Ohm R."/>
            <person name="Pangilinan J."/>
            <person name="Park H.-J."/>
            <person name="Ramirez L."/>
            <person name="Alfaro M."/>
            <person name="Sun H."/>
            <person name="Tritt A."/>
            <person name="Yoshinaga Y."/>
            <person name="Zwiers L.-H."/>
            <person name="Turgeon B."/>
            <person name="Goodwin S."/>
            <person name="Spatafora J."/>
            <person name="Crous P."/>
            <person name="Grigoriev I."/>
        </authorList>
    </citation>
    <scope>NUCLEOTIDE SEQUENCE</scope>
    <source>
        <strain evidence="12">CBS 130266</strain>
    </source>
</reference>
<evidence type="ECO:0000256" key="6">
    <source>
        <dbReference type="ARBA" id="ARBA00023136"/>
    </source>
</evidence>
<evidence type="ECO:0000313" key="13">
    <source>
        <dbReference type="Proteomes" id="UP000800235"/>
    </source>
</evidence>
<comment type="similarity">
    <text evidence="8">Belongs to the two pore domain potassium channel (TC 1.A.1.8) family.</text>
</comment>
<evidence type="ECO:0000259" key="11">
    <source>
        <dbReference type="Pfam" id="PF07885"/>
    </source>
</evidence>
<organism evidence="12 13">
    <name type="scientific">Tothia fuscella</name>
    <dbReference type="NCBI Taxonomy" id="1048955"/>
    <lineage>
        <taxon>Eukaryota</taxon>
        <taxon>Fungi</taxon>
        <taxon>Dikarya</taxon>
        <taxon>Ascomycota</taxon>
        <taxon>Pezizomycotina</taxon>
        <taxon>Dothideomycetes</taxon>
        <taxon>Pleosporomycetidae</taxon>
        <taxon>Venturiales</taxon>
        <taxon>Cylindrosympodiaceae</taxon>
        <taxon>Tothia</taxon>
    </lineage>
</organism>
<keyword evidence="2 8" id="KW-0813">Transport</keyword>
<feature type="transmembrane region" description="Helical" evidence="10">
    <location>
        <begin position="213"/>
        <end position="234"/>
    </location>
</feature>
<evidence type="ECO:0000256" key="9">
    <source>
        <dbReference type="SAM" id="MobiDB-lite"/>
    </source>
</evidence>
<feature type="compositionally biased region" description="Basic and acidic residues" evidence="9">
    <location>
        <begin position="598"/>
        <end position="610"/>
    </location>
</feature>
<dbReference type="CDD" id="cd00637">
    <property type="entry name" value="7tm_classA_rhodopsin-like"/>
    <property type="match status" value="1"/>
</dbReference>
<keyword evidence="4 10" id="KW-1133">Transmembrane helix</keyword>
<feature type="transmembrane region" description="Helical" evidence="10">
    <location>
        <begin position="255"/>
        <end position="274"/>
    </location>
</feature>
<accession>A0A9P4NF87</accession>
<dbReference type="SUPFAM" id="SSF81324">
    <property type="entry name" value="Voltage-gated potassium channels"/>
    <property type="match status" value="2"/>
</dbReference>
<dbReference type="GO" id="GO:0015271">
    <property type="term" value="F:outward rectifier potassium channel activity"/>
    <property type="evidence" value="ECO:0007669"/>
    <property type="project" value="TreeGrafter"/>
</dbReference>
<feature type="transmembrane region" description="Helical" evidence="10">
    <location>
        <begin position="494"/>
        <end position="510"/>
    </location>
</feature>
<dbReference type="GO" id="GO:0005886">
    <property type="term" value="C:plasma membrane"/>
    <property type="evidence" value="ECO:0007669"/>
    <property type="project" value="TreeGrafter"/>
</dbReference>
<feature type="region of interest" description="Disordered" evidence="9">
    <location>
        <begin position="812"/>
        <end position="836"/>
    </location>
</feature>
<keyword evidence="13" id="KW-1185">Reference proteome</keyword>
<evidence type="ECO:0000256" key="5">
    <source>
        <dbReference type="ARBA" id="ARBA00023065"/>
    </source>
</evidence>
<feature type="transmembrane region" description="Helical" evidence="10">
    <location>
        <begin position="461"/>
        <end position="482"/>
    </location>
</feature>
<dbReference type="InterPro" id="IPR003280">
    <property type="entry name" value="2pore_dom_K_chnl"/>
</dbReference>
<feature type="transmembrane region" description="Helical" evidence="10">
    <location>
        <begin position="173"/>
        <end position="201"/>
    </location>
</feature>
<feature type="region of interest" description="Disordered" evidence="9">
    <location>
        <begin position="598"/>
        <end position="627"/>
    </location>
</feature>
<comment type="subcellular location">
    <subcellularLocation>
        <location evidence="1">Membrane</location>
        <topology evidence="1">Multi-pass membrane protein</topology>
    </subcellularLocation>
</comment>
<evidence type="ECO:0000256" key="10">
    <source>
        <dbReference type="SAM" id="Phobius"/>
    </source>
</evidence>
<proteinExistence type="inferred from homology"/>
<dbReference type="PANTHER" id="PTHR11003">
    <property type="entry name" value="POTASSIUM CHANNEL, SUBFAMILY K"/>
    <property type="match status" value="1"/>
</dbReference>
<dbReference type="AlphaFoldDB" id="A0A9P4NF87"/>
<dbReference type="PANTHER" id="PTHR11003:SF342">
    <property type="entry name" value="OUTWARD-RECTIFIER POTASSIUM CHANNEL TOK1"/>
    <property type="match status" value="1"/>
</dbReference>
<dbReference type="Pfam" id="PF07885">
    <property type="entry name" value="Ion_trans_2"/>
    <property type="match status" value="2"/>
</dbReference>
<feature type="domain" description="Potassium channel" evidence="11">
    <location>
        <begin position="473"/>
        <end position="546"/>
    </location>
</feature>
<dbReference type="EMBL" id="MU007130">
    <property type="protein sequence ID" value="KAF2418249.1"/>
    <property type="molecule type" value="Genomic_DNA"/>
</dbReference>
<dbReference type="PRINTS" id="PR01333">
    <property type="entry name" value="2POREKCHANEL"/>
</dbReference>
<keyword evidence="5 8" id="KW-0406">Ion transport</keyword>
<dbReference type="OrthoDB" id="297496at2759"/>
<dbReference type="Gene3D" id="1.10.287.70">
    <property type="match status" value="2"/>
</dbReference>
<evidence type="ECO:0000256" key="7">
    <source>
        <dbReference type="ARBA" id="ARBA00023303"/>
    </source>
</evidence>
<name>A0A9P4NF87_9PEZI</name>
<dbReference type="GO" id="GO:0030322">
    <property type="term" value="P:stabilization of membrane potential"/>
    <property type="evidence" value="ECO:0007669"/>
    <property type="project" value="TreeGrafter"/>
</dbReference>
<sequence>MPPVGHNSFARKLVVPPGETHKPRSLVHDFLERKSAGEPLGKSLKNAVFQARPPDIEAGECDEVPKFKLWKIRMRPKEDDEPLDWWFASTGIPILAATLGPLANVLSVGALVTFWRINIQDPTNPNGPGLPELQGRQYEDPRWCYWINVVSLIAGFVGNLFLLLNFTQRVRYLIALPMTIMLWYLACGCLLSGLIAMHIHVPPTAPYEMYSGGFWFGIAACAMYLLLSVMLMANMVGYVRGHYPQHFHLTQDQRVLIVQTMLFFIWLAGGAGLYSRLEGWAFMDALYYANVTILTVGFGDLYPTEDVGRALLIPYSIGGIIMLGLMISAIYKSVQELGEQNIVRHHFEQQRAHTKKTTVRSSLELQRREIEDQINLERAMAKQAARPSSRSPATGMQYQSTLLSRKGSLVSGTGGGDLSRVETKLSTINRKHKRVVLLKEEKDRFEAMRHIQKKAQTWRNWYRLTATLAIFGIFWCVGAIFFWQAEKNTVQMTYWQAIYFCWVSLLSIGYGDFSPKSGAGRCFFIIWSLIAVPVMSILASDLTTTVVSVFNNASIVLADFTVLPQSGMWKDLMERYPRLFLNIPVKIEKRLEAHAAAKEGEEDHIEKASAADRSSSTADGKDDQYANGLLRPDIEDIAAQQDKDMANAPDATALVRQLALAIQRTAHDLTKETPREYTYEEWVEFTRLIRFSAVGGLAEALHEQRNEGMIEWDWIGDDSPMMAHQNESQFVHDRLCESLVRYLRRNPPVGAFSDSLKAEGEVALRLRGNTESKKEGEDDAAITYAASIRSRKSYATQAEGDEKGVRNLHRVVEEDHEHEHGNHGIERISPKESPIR</sequence>
<feature type="transmembrane region" description="Helical" evidence="10">
    <location>
        <begin position="522"/>
        <end position="539"/>
    </location>
</feature>
<evidence type="ECO:0000256" key="2">
    <source>
        <dbReference type="ARBA" id="ARBA00022448"/>
    </source>
</evidence>
<evidence type="ECO:0000256" key="8">
    <source>
        <dbReference type="RuleBase" id="RU003857"/>
    </source>
</evidence>
<dbReference type="GO" id="GO:0022841">
    <property type="term" value="F:potassium ion leak channel activity"/>
    <property type="evidence" value="ECO:0007669"/>
    <property type="project" value="TreeGrafter"/>
</dbReference>
<evidence type="ECO:0000256" key="1">
    <source>
        <dbReference type="ARBA" id="ARBA00004141"/>
    </source>
</evidence>
<keyword evidence="3 8" id="KW-0812">Transmembrane</keyword>
<comment type="caution">
    <text evidence="12">The sequence shown here is derived from an EMBL/GenBank/DDBJ whole genome shotgun (WGS) entry which is preliminary data.</text>
</comment>
<evidence type="ECO:0000256" key="3">
    <source>
        <dbReference type="ARBA" id="ARBA00022692"/>
    </source>
</evidence>
<dbReference type="Proteomes" id="UP000800235">
    <property type="component" value="Unassembled WGS sequence"/>
</dbReference>
<dbReference type="InterPro" id="IPR013099">
    <property type="entry name" value="K_chnl_dom"/>
</dbReference>
<feature type="transmembrane region" description="Helical" evidence="10">
    <location>
        <begin position="312"/>
        <end position="331"/>
    </location>
</feature>
<keyword evidence="7 8" id="KW-0407">Ion channel</keyword>
<evidence type="ECO:0000313" key="12">
    <source>
        <dbReference type="EMBL" id="KAF2418249.1"/>
    </source>
</evidence>
<feature type="domain" description="Potassium channel" evidence="11">
    <location>
        <begin position="262"/>
        <end position="333"/>
    </location>
</feature>
<evidence type="ECO:0000256" key="4">
    <source>
        <dbReference type="ARBA" id="ARBA00022989"/>
    </source>
</evidence>
<protein>
    <submittedName>
        <fullName evidence="12">Voltage-gated potassium channel</fullName>
    </submittedName>
</protein>
<feature type="transmembrane region" description="Helical" evidence="10">
    <location>
        <begin position="145"/>
        <end position="166"/>
    </location>
</feature>
<keyword evidence="6 10" id="KW-0472">Membrane</keyword>
<gene>
    <name evidence="12" type="ORF">EJ08DRAFT_703166</name>
</gene>